<dbReference type="EMBL" id="RQGV01000012">
    <property type="protein sequence ID" value="TGM13539.1"/>
    <property type="molecule type" value="Genomic_DNA"/>
</dbReference>
<keyword evidence="1" id="KW-1133">Transmembrane helix</keyword>
<accession>A0A5F2C5Z6</accession>
<evidence type="ECO:0000313" key="3">
    <source>
        <dbReference type="EMBL" id="TGM22120.1"/>
    </source>
</evidence>
<proteinExistence type="predicted"/>
<keyword evidence="1" id="KW-0812">Transmembrane</keyword>
<name>A0A5F2C5Z6_9LEPT</name>
<feature type="transmembrane region" description="Helical" evidence="1">
    <location>
        <begin position="100"/>
        <end position="120"/>
    </location>
</feature>
<dbReference type="Proteomes" id="UP000298057">
    <property type="component" value="Unassembled WGS sequence"/>
</dbReference>
<dbReference type="Proteomes" id="UP000297832">
    <property type="component" value="Unassembled WGS sequence"/>
</dbReference>
<evidence type="ECO:0000256" key="1">
    <source>
        <dbReference type="SAM" id="Phobius"/>
    </source>
</evidence>
<gene>
    <name evidence="2" type="ORF">EHQ81_11955</name>
    <name evidence="3" type="ORF">EHQ82_06770</name>
</gene>
<protein>
    <submittedName>
        <fullName evidence="2">DUF2029 domain-containing protein</fullName>
    </submittedName>
</protein>
<reference evidence="3" key="1">
    <citation type="submission" date="2018-10" db="EMBL/GenBank/DDBJ databases">
        <authorList>
            <person name="Vincent A.T."/>
            <person name="Schiettekatte O."/>
            <person name="Bourhy P."/>
            <person name="Veyrier F.J."/>
            <person name="Picardeau M."/>
        </authorList>
    </citation>
    <scope>NUCLEOTIDE SEQUENCE</scope>
    <source>
        <strain evidence="3">201702406</strain>
    </source>
</reference>
<keyword evidence="1" id="KW-0472">Membrane</keyword>
<comment type="caution">
    <text evidence="2">The sequence shown here is derived from an EMBL/GenBank/DDBJ whole genome shotgun (WGS) entry which is preliminary data.</text>
</comment>
<sequence length="207" mass="23427">MKKSRAQKEIDSDSWIDSINIGIDLCEKVAKRHQEKAEVFLKATFGAAIAIGMLLFMTALVSFTQQVGPSFDKIADLLRTSNPDSVKHYFTLFKPLNTEYIIVPLCLLLVTLVGIILALYRMHVTEMNKYEYLRIGLIRTRIALVYSTKQELPIAFLMLNAFDYEKKGYSNRAQFESAIPGMISSDIFASLMNNAAPFLSKVNRKSK</sequence>
<dbReference type="RefSeq" id="WP_135626727.1">
    <property type="nucleotide sequence ID" value="NZ_RQGU01000086.1"/>
</dbReference>
<organism evidence="2 4">
    <name type="scientific">Leptospira selangorensis</name>
    <dbReference type="NCBI Taxonomy" id="2484982"/>
    <lineage>
        <taxon>Bacteria</taxon>
        <taxon>Pseudomonadati</taxon>
        <taxon>Spirochaetota</taxon>
        <taxon>Spirochaetia</taxon>
        <taxon>Leptospirales</taxon>
        <taxon>Leptospiraceae</taxon>
        <taxon>Leptospira</taxon>
    </lineage>
</organism>
<keyword evidence="5" id="KW-1185">Reference proteome</keyword>
<dbReference type="EMBL" id="RQGU01000086">
    <property type="protein sequence ID" value="TGM22120.1"/>
    <property type="molecule type" value="Genomic_DNA"/>
</dbReference>
<reference evidence="2 4" key="2">
    <citation type="journal article" date="2019" name="PLoS Negl. Trop. Dis.">
        <title>Revisiting the worldwide diversity of Leptospira species in the environment.</title>
        <authorList>
            <person name="Vincent A.T."/>
            <person name="Schiettekatte O."/>
            <person name="Bourhy P."/>
            <person name="Veyrier F.J."/>
            <person name="Picardeau M."/>
        </authorList>
    </citation>
    <scope>NUCLEOTIDE SEQUENCE [LARGE SCALE GENOMIC DNA]</scope>
    <source>
        <strain evidence="2 4">201702405</strain>
        <strain evidence="3">201702406</strain>
    </source>
</reference>
<evidence type="ECO:0000313" key="4">
    <source>
        <dbReference type="Proteomes" id="UP000297832"/>
    </source>
</evidence>
<evidence type="ECO:0000313" key="5">
    <source>
        <dbReference type="Proteomes" id="UP000298057"/>
    </source>
</evidence>
<dbReference type="AlphaFoldDB" id="A0A5F2C5Z6"/>
<evidence type="ECO:0000313" key="2">
    <source>
        <dbReference type="EMBL" id="TGM13539.1"/>
    </source>
</evidence>
<feature type="transmembrane region" description="Helical" evidence="1">
    <location>
        <begin position="39"/>
        <end position="63"/>
    </location>
</feature>